<reference evidence="6" key="1">
    <citation type="submission" date="2018-05" db="EMBL/GenBank/DDBJ databases">
        <authorList>
            <person name="Feng T."/>
        </authorList>
    </citation>
    <scope>NUCLEOTIDE SEQUENCE [LARGE SCALE GENOMIC DNA]</scope>
    <source>
        <strain evidence="6">S27</strain>
    </source>
</reference>
<evidence type="ECO:0000313" key="6">
    <source>
        <dbReference type="Proteomes" id="UP000254875"/>
    </source>
</evidence>
<keyword evidence="3" id="KW-0472">Membrane</keyword>
<dbReference type="InterPro" id="IPR029787">
    <property type="entry name" value="Nucleotide_cyclase"/>
</dbReference>
<dbReference type="GO" id="GO:1902201">
    <property type="term" value="P:negative regulation of bacterial-type flagellum-dependent cell motility"/>
    <property type="evidence" value="ECO:0007669"/>
    <property type="project" value="TreeGrafter"/>
</dbReference>
<dbReference type="CDD" id="cd01949">
    <property type="entry name" value="GGDEF"/>
    <property type="match status" value="1"/>
</dbReference>
<sequence>MRSLSAQPIARAHVVFACSLAALIIVTGLIVLPFANRPLRPQPLVFPITYTAVFLCSSLTAFLLLLQFGATRRRGMFVLSSAYVFLSTIALLQLLAMLGIAGLGAQPLPWLWVSFHAGFPLLIAIARFIPNRKERPARPATGVAMAIVTPLLITTGLGAALTYYAPHLPVLVINATLTAVFGNLLVALCVEALSILVVVLLAGLRDRLDLWLCVTVLVYLVDEMLVAATPTRYTVGWLSAAVIATLSSAILLFTLLWEVRQLYRSLITLNAELQEQAFHDGLTGMFSRRYFDQTLPLVLRDRIDARQPLCLMLIDVDHFKACNDLYGHPAGDRLLIRLARTLSQHFSRPGQFVARYGGEEFAAVLPRVDTARAADIAESLRQVIEESGTRRDDVSVPTLTVSIGVACVPASYEPVEPAALVTLADEALYAAKRAGRNCVRVHVPDSAPSVVWDRSDLSADMANR</sequence>
<gene>
    <name evidence="5" type="ORF">DLM46_25335</name>
</gene>
<dbReference type="EMBL" id="QHKS01000018">
    <property type="protein sequence ID" value="RDK00031.1"/>
    <property type="molecule type" value="Genomic_DNA"/>
</dbReference>
<comment type="caution">
    <text evidence="5">The sequence shown here is derived from an EMBL/GenBank/DDBJ whole genome shotgun (WGS) entry which is preliminary data.</text>
</comment>
<feature type="transmembrane region" description="Helical" evidence="3">
    <location>
        <begin position="141"/>
        <end position="164"/>
    </location>
</feature>
<name>A0A370N368_9BURK</name>
<dbReference type="SUPFAM" id="SSF55073">
    <property type="entry name" value="Nucleotide cyclase"/>
    <property type="match status" value="1"/>
</dbReference>
<dbReference type="EC" id="2.7.7.65" evidence="1"/>
<dbReference type="GO" id="GO:0052621">
    <property type="term" value="F:diguanylate cyclase activity"/>
    <property type="evidence" value="ECO:0007669"/>
    <property type="project" value="UniProtKB-EC"/>
</dbReference>
<dbReference type="PANTHER" id="PTHR45138:SF9">
    <property type="entry name" value="DIGUANYLATE CYCLASE DGCM-RELATED"/>
    <property type="match status" value="1"/>
</dbReference>
<accession>A0A370N368</accession>
<dbReference type="GO" id="GO:0005886">
    <property type="term" value="C:plasma membrane"/>
    <property type="evidence" value="ECO:0007669"/>
    <property type="project" value="TreeGrafter"/>
</dbReference>
<dbReference type="Pfam" id="PF17158">
    <property type="entry name" value="MASE4"/>
    <property type="match status" value="1"/>
</dbReference>
<evidence type="ECO:0000259" key="4">
    <source>
        <dbReference type="PROSITE" id="PS50887"/>
    </source>
</evidence>
<feature type="transmembrane region" description="Helical" evidence="3">
    <location>
        <begin position="12"/>
        <end position="32"/>
    </location>
</feature>
<comment type="catalytic activity">
    <reaction evidence="2">
        <text>2 GTP = 3',3'-c-di-GMP + 2 diphosphate</text>
        <dbReference type="Rhea" id="RHEA:24898"/>
        <dbReference type="ChEBI" id="CHEBI:33019"/>
        <dbReference type="ChEBI" id="CHEBI:37565"/>
        <dbReference type="ChEBI" id="CHEBI:58805"/>
        <dbReference type="EC" id="2.7.7.65"/>
    </reaction>
</comment>
<dbReference type="PROSITE" id="PS50887">
    <property type="entry name" value="GGDEF"/>
    <property type="match status" value="1"/>
</dbReference>
<dbReference type="OrthoDB" id="9813903at2"/>
<keyword evidence="3" id="KW-0812">Transmembrane</keyword>
<feature type="transmembrane region" description="Helical" evidence="3">
    <location>
        <begin position="78"/>
        <end position="104"/>
    </location>
</feature>
<feature type="transmembrane region" description="Helical" evidence="3">
    <location>
        <begin position="44"/>
        <end position="66"/>
    </location>
</feature>
<dbReference type="Proteomes" id="UP000254875">
    <property type="component" value="Unassembled WGS sequence"/>
</dbReference>
<dbReference type="InterPro" id="IPR043128">
    <property type="entry name" value="Rev_trsase/Diguanyl_cyclase"/>
</dbReference>
<protein>
    <recommendedName>
        <fullName evidence="1">diguanylate cyclase</fullName>
        <ecNumber evidence="1">2.7.7.65</ecNumber>
    </recommendedName>
</protein>
<dbReference type="FunFam" id="3.30.70.270:FF:000001">
    <property type="entry name" value="Diguanylate cyclase domain protein"/>
    <property type="match status" value="1"/>
</dbReference>
<feature type="transmembrane region" description="Helical" evidence="3">
    <location>
        <begin position="184"/>
        <end position="203"/>
    </location>
</feature>
<dbReference type="AlphaFoldDB" id="A0A370N368"/>
<dbReference type="NCBIfam" id="TIGR00254">
    <property type="entry name" value="GGDEF"/>
    <property type="match status" value="1"/>
</dbReference>
<keyword evidence="3" id="KW-1133">Transmembrane helix</keyword>
<dbReference type="Gene3D" id="3.30.70.270">
    <property type="match status" value="1"/>
</dbReference>
<evidence type="ECO:0000313" key="5">
    <source>
        <dbReference type="EMBL" id="RDK00031.1"/>
    </source>
</evidence>
<feature type="domain" description="GGDEF" evidence="4">
    <location>
        <begin position="307"/>
        <end position="444"/>
    </location>
</feature>
<dbReference type="SMART" id="SM00267">
    <property type="entry name" value="GGDEF"/>
    <property type="match status" value="1"/>
</dbReference>
<dbReference type="InterPro" id="IPR000160">
    <property type="entry name" value="GGDEF_dom"/>
</dbReference>
<organism evidence="5 6">
    <name type="scientific">Paraburkholderia lacunae</name>
    <dbReference type="NCBI Taxonomy" id="2211104"/>
    <lineage>
        <taxon>Bacteria</taxon>
        <taxon>Pseudomonadati</taxon>
        <taxon>Pseudomonadota</taxon>
        <taxon>Betaproteobacteria</taxon>
        <taxon>Burkholderiales</taxon>
        <taxon>Burkholderiaceae</taxon>
        <taxon>Paraburkholderia</taxon>
    </lineage>
</organism>
<dbReference type="GO" id="GO:0043709">
    <property type="term" value="P:cell adhesion involved in single-species biofilm formation"/>
    <property type="evidence" value="ECO:0007669"/>
    <property type="project" value="TreeGrafter"/>
</dbReference>
<dbReference type="RefSeq" id="WP_115105134.1">
    <property type="nucleotide sequence ID" value="NZ_QHKS01000018.1"/>
</dbReference>
<dbReference type="Pfam" id="PF00990">
    <property type="entry name" value="GGDEF"/>
    <property type="match status" value="1"/>
</dbReference>
<feature type="transmembrane region" description="Helical" evidence="3">
    <location>
        <begin position="210"/>
        <end position="229"/>
    </location>
</feature>
<feature type="transmembrane region" description="Helical" evidence="3">
    <location>
        <begin position="235"/>
        <end position="257"/>
    </location>
</feature>
<dbReference type="InterPro" id="IPR050469">
    <property type="entry name" value="Diguanylate_Cyclase"/>
</dbReference>
<evidence type="ECO:0000256" key="1">
    <source>
        <dbReference type="ARBA" id="ARBA00012528"/>
    </source>
</evidence>
<keyword evidence="6" id="KW-1185">Reference proteome</keyword>
<dbReference type="PANTHER" id="PTHR45138">
    <property type="entry name" value="REGULATORY COMPONENTS OF SENSORY TRANSDUCTION SYSTEM"/>
    <property type="match status" value="1"/>
</dbReference>
<dbReference type="InterPro" id="IPR033424">
    <property type="entry name" value="MASE4"/>
</dbReference>
<proteinExistence type="predicted"/>
<evidence type="ECO:0000256" key="2">
    <source>
        <dbReference type="ARBA" id="ARBA00034247"/>
    </source>
</evidence>
<evidence type="ECO:0000256" key="3">
    <source>
        <dbReference type="SAM" id="Phobius"/>
    </source>
</evidence>
<feature type="transmembrane region" description="Helical" evidence="3">
    <location>
        <begin position="110"/>
        <end position="129"/>
    </location>
</feature>